<sequence>MIKSLFCMVTGHRVNRNRVWHDGRNFRTKCTQCREPMIRELGEWRRFDLESDADETRQPHPHTGEAA</sequence>
<dbReference type="OrthoDB" id="7428895at2"/>
<name>A0A844ZUK6_9SPHN</name>
<accession>A0A844ZUK6</accession>
<gene>
    <name evidence="1" type="ORF">GRI41_07525</name>
</gene>
<comment type="caution">
    <text evidence="1">The sequence shown here is derived from an EMBL/GenBank/DDBJ whole genome shotgun (WGS) entry which is preliminary data.</text>
</comment>
<keyword evidence="2" id="KW-1185">Reference proteome</keyword>
<evidence type="ECO:0000313" key="2">
    <source>
        <dbReference type="Proteomes" id="UP000442714"/>
    </source>
</evidence>
<dbReference type="Proteomes" id="UP000442714">
    <property type="component" value="Unassembled WGS sequence"/>
</dbReference>
<reference evidence="1 2" key="1">
    <citation type="submission" date="2019-12" db="EMBL/GenBank/DDBJ databases">
        <title>Genomic-based taxomic classification of the family Erythrobacteraceae.</title>
        <authorList>
            <person name="Xu L."/>
        </authorList>
    </citation>
    <scope>NUCLEOTIDE SEQUENCE [LARGE SCALE GENOMIC DNA]</scope>
    <source>
        <strain evidence="1 2">KCTC 52763</strain>
    </source>
</reference>
<dbReference type="RefSeq" id="WP_160604122.1">
    <property type="nucleotide sequence ID" value="NZ_WTYX01000001.1"/>
</dbReference>
<dbReference type="AlphaFoldDB" id="A0A844ZUK6"/>
<protein>
    <submittedName>
        <fullName evidence="1">Uncharacterized protein</fullName>
    </submittedName>
</protein>
<evidence type="ECO:0000313" key="1">
    <source>
        <dbReference type="EMBL" id="MXO90666.1"/>
    </source>
</evidence>
<dbReference type="EMBL" id="WTYX01000001">
    <property type="protein sequence ID" value="MXO90666.1"/>
    <property type="molecule type" value="Genomic_DNA"/>
</dbReference>
<organism evidence="1 2">
    <name type="scientific">Pontixanthobacter aquaemixtae</name>
    <dbReference type="NCBI Taxonomy" id="1958940"/>
    <lineage>
        <taxon>Bacteria</taxon>
        <taxon>Pseudomonadati</taxon>
        <taxon>Pseudomonadota</taxon>
        <taxon>Alphaproteobacteria</taxon>
        <taxon>Sphingomonadales</taxon>
        <taxon>Erythrobacteraceae</taxon>
        <taxon>Pontixanthobacter</taxon>
    </lineage>
</organism>
<proteinExistence type="predicted"/>